<dbReference type="HOGENOM" id="CLU_054549_0_1_6"/>
<evidence type="ECO:0000313" key="2">
    <source>
        <dbReference type="EMBL" id="ADP98251.1"/>
    </source>
</evidence>
<evidence type="ECO:0000313" key="3">
    <source>
        <dbReference type="Proteomes" id="UP000007077"/>
    </source>
</evidence>
<dbReference type="PANTHER" id="PTHR47505">
    <property type="entry name" value="DNA UTILIZATION PROTEIN YHGH"/>
    <property type="match status" value="1"/>
</dbReference>
<sequence length="247" mass="27616">MNQMIKGLNWLSTFMDKKVNSIRHGGLCVACLSSQAFNGLCQPCRGDLPVNRWHCRCCALPLAFPSSELLCGDCMKHPPAFDSSFIPWRYQYPLDGMIGRYKYRGQRKFGRPLMADFADLVQKARLDGAIAMPEVLVPAPMDARRRRQRGFNQAQDIAETIASTLDVPVANGLVRRVRRVRSQRELNREARLANLRGVFEVIPPVPERIAIVDDVVTTGATVRVLSSALREAGARNIQVWALARTPG</sequence>
<dbReference type="eggNOG" id="COG1040">
    <property type="taxonomic scope" value="Bacteria"/>
</dbReference>
<dbReference type="SUPFAM" id="SSF53271">
    <property type="entry name" value="PRTase-like"/>
    <property type="match status" value="1"/>
</dbReference>
<name>E4PHW3_MARAH</name>
<dbReference type="EMBL" id="CP001978">
    <property type="protein sequence ID" value="ADP98251.1"/>
    <property type="molecule type" value="Genomic_DNA"/>
</dbReference>
<accession>E4PHW3</accession>
<dbReference type="RefSeq" id="WP_014577781.1">
    <property type="nucleotide sequence ID" value="NC_017506.1"/>
</dbReference>
<gene>
    <name evidence="2" type="ordered locus">HP15_2487</name>
</gene>
<evidence type="ECO:0000256" key="1">
    <source>
        <dbReference type="ARBA" id="ARBA00008007"/>
    </source>
</evidence>
<dbReference type="KEGG" id="mad:HP15_2487"/>
<dbReference type="PATRIC" id="fig|225937.3.peg.2511"/>
<dbReference type="Proteomes" id="UP000007077">
    <property type="component" value="Chromosome"/>
</dbReference>
<reference evidence="3" key="2">
    <citation type="submission" date="2010-02" db="EMBL/GenBank/DDBJ databases">
        <title>Complete genome sequence of Marinobacter adhaerens type strain (HP15).</title>
        <authorList>
            <person name="Gaerdes A.A.M."/>
            <person name="Kaeppel E."/>
            <person name="Shezad A."/>
            <person name="Seebah S."/>
            <person name="Teeling H."/>
            <person name="Yarza P."/>
            <person name="Gloeckner F.O."/>
            <person name="Ullrich M.S."/>
        </authorList>
    </citation>
    <scope>NUCLEOTIDE SEQUENCE [LARGE SCALE GENOMIC DNA]</scope>
    <source>
        <strain evidence="3">DSM 23420 / HP15</strain>
    </source>
</reference>
<reference evidence="2 3" key="1">
    <citation type="journal article" date="2010" name="Stand. Genomic Sci.">
        <title>Complete genome sequence of Marinobacter adhaerens type strain (HP15), a diatom-interacting marine microorganism.</title>
        <authorList>
            <person name="Gardes A."/>
            <person name="Kaeppel E."/>
            <person name="Shehzad A."/>
            <person name="Seebah S."/>
            <person name="Teeling H."/>
            <person name="Yarza P."/>
            <person name="Glockner F.O."/>
            <person name="Grossart H.P."/>
            <person name="Ullrich M.S."/>
        </authorList>
    </citation>
    <scope>NUCLEOTIDE SEQUENCE [LARGE SCALE GENOMIC DNA]</scope>
    <source>
        <strain evidence="3">DSM 23420 / HP15</strain>
    </source>
</reference>
<dbReference type="InterPro" id="IPR029057">
    <property type="entry name" value="PRTase-like"/>
</dbReference>
<dbReference type="InterPro" id="IPR051910">
    <property type="entry name" value="ComF/GntX_DNA_util-trans"/>
</dbReference>
<dbReference type="Gene3D" id="3.40.50.2020">
    <property type="match status" value="1"/>
</dbReference>
<comment type="similarity">
    <text evidence="1">Belongs to the ComF/GntX family.</text>
</comment>
<dbReference type="PANTHER" id="PTHR47505:SF1">
    <property type="entry name" value="DNA UTILIZATION PROTEIN YHGH"/>
    <property type="match status" value="1"/>
</dbReference>
<dbReference type="CDD" id="cd06223">
    <property type="entry name" value="PRTases_typeI"/>
    <property type="match status" value="1"/>
</dbReference>
<dbReference type="AlphaFoldDB" id="E4PHW3"/>
<dbReference type="GeneID" id="78561077"/>
<dbReference type="InterPro" id="IPR000836">
    <property type="entry name" value="PRTase_dom"/>
</dbReference>
<proteinExistence type="inferred from homology"/>
<organism evidence="2 3">
    <name type="scientific">Marinobacter adhaerens (strain DSM 23420 / HP15)</name>
    <dbReference type="NCBI Taxonomy" id="225937"/>
    <lineage>
        <taxon>Bacteria</taxon>
        <taxon>Pseudomonadati</taxon>
        <taxon>Pseudomonadota</taxon>
        <taxon>Gammaproteobacteria</taxon>
        <taxon>Pseudomonadales</taxon>
        <taxon>Marinobacteraceae</taxon>
        <taxon>Marinobacter</taxon>
    </lineage>
</organism>
<dbReference type="STRING" id="225937.HP15_2487"/>
<protein>
    <submittedName>
        <fullName evidence="2">Competence protein ComF</fullName>
    </submittedName>
</protein>